<protein>
    <submittedName>
        <fullName evidence="1">Uncharacterized protein</fullName>
    </submittedName>
</protein>
<dbReference type="RefSeq" id="WP_110789301.1">
    <property type="nucleotide sequence ID" value="NZ_QJRY01000001.1"/>
</dbReference>
<gene>
    <name evidence="1" type="ORF">DMY87_00235</name>
</gene>
<organism evidence="1 2">
    <name type="scientific">Rhizobium wuzhouense</name>
    <dbReference type="NCBI Taxonomy" id="1986026"/>
    <lineage>
        <taxon>Bacteria</taxon>
        <taxon>Pseudomonadati</taxon>
        <taxon>Pseudomonadota</taxon>
        <taxon>Alphaproteobacteria</taxon>
        <taxon>Hyphomicrobiales</taxon>
        <taxon>Rhizobiaceae</taxon>
        <taxon>Rhizobium/Agrobacterium group</taxon>
        <taxon>Rhizobium</taxon>
    </lineage>
</organism>
<evidence type="ECO:0000313" key="2">
    <source>
        <dbReference type="Proteomes" id="UP000247536"/>
    </source>
</evidence>
<reference evidence="1 2" key="1">
    <citation type="submission" date="2018-06" db="EMBL/GenBank/DDBJ databases">
        <title>Rhizobium wuzhouense sp. nov., isolated from roots of Oryza officinalis.</title>
        <authorList>
            <person name="Yuan T."/>
        </authorList>
    </citation>
    <scope>NUCLEOTIDE SEQUENCE [LARGE SCALE GENOMIC DNA]</scope>
    <source>
        <strain evidence="1 2">W44</strain>
    </source>
</reference>
<comment type="caution">
    <text evidence="1">The sequence shown here is derived from an EMBL/GenBank/DDBJ whole genome shotgun (WGS) entry which is preliminary data.</text>
</comment>
<sequence>MMETGHEDRSLLDTLSPRAEDDFFELEEAEPPRASGPLLRIVAQGLIIGHLLPQLADGDAGENLEIRPGLTRHYFEV</sequence>
<keyword evidence="2" id="KW-1185">Reference proteome</keyword>
<evidence type="ECO:0000313" key="1">
    <source>
        <dbReference type="EMBL" id="PYB76868.1"/>
    </source>
</evidence>
<name>A0ABX5NUM3_9HYPH</name>
<accession>A0ABX5NUM3</accession>
<dbReference type="Proteomes" id="UP000247536">
    <property type="component" value="Unassembled WGS sequence"/>
</dbReference>
<proteinExistence type="predicted"/>
<dbReference type="EMBL" id="QJRY01000001">
    <property type="protein sequence ID" value="PYB76868.1"/>
    <property type="molecule type" value="Genomic_DNA"/>
</dbReference>